<dbReference type="EMBL" id="GIIL01001826">
    <property type="protein sequence ID" value="NOV45552.1"/>
    <property type="molecule type" value="Transcribed_RNA"/>
</dbReference>
<evidence type="ECO:0000313" key="2">
    <source>
        <dbReference type="EMBL" id="NOV45552.1"/>
    </source>
</evidence>
<dbReference type="Gene3D" id="1.10.730.10">
    <property type="entry name" value="Isoleucyl-tRNA Synthetase, Domain 1"/>
    <property type="match status" value="1"/>
</dbReference>
<feature type="domain" description="DALR anticodon binding" evidence="1">
    <location>
        <begin position="279"/>
        <end position="414"/>
    </location>
</feature>
<dbReference type="GO" id="GO:0005524">
    <property type="term" value="F:ATP binding"/>
    <property type="evidence" value="ECO:0007669"/>
    <property type="project" value="InterPro"/>
</dbReference>
<reference evidence="2" key="1">
    <citation type="submission" date="2020-03" db="EMBL/GenBank/DDBJ databases">
        <title>Transcriptomic Profiling of the Digestive Tract of the Rat Flea, Xenopsylla cheopis, Following Blood Feeding and Infection with Yersinia pestis.</title>
        <authorList>
            <person name="Bland D.M."/>
            <person name="Martens C.A."/>
            <person name="Virtaneva K."/>
            <person name="Kanakabandi K."/>
            <person name="Long D."/>
            <person name="Rosenke R."/>
            <person name="Saturday G.A."/>
            <person name="Hoyt F.H."/>
            <person name="Bruno D.P."/>
            <person name="Ribeiro J.M.C."/>
            <person name="Hinnebusch J."/>
        </authorList>
    </citation>
    <scope>NUCLEOTIDE SEQUENCE</scope>
</reference>
<dbReference type="AlphaFoldDB" id="A0A6M2DH40"/>
<proteinExistence type="predicted"/>
<dbReference type="SUPFAM" id="SSF47323">
    <property type="entry name" value="Anticodon-binding domain of a subclass of class I aminoacyl-tRNA synthetases"/>
    <property type="match status" value="1"/>
</dbReference>
<sequence length="414" mass="47653">MTKETIQNLYKYLTNKTFTKPSNIVKVHTKQLEIGDLSFPLQIESWFAYITEEKYRRCILEATENPTQFIANLIDESKHWSIPISSISLTSDRCFLKLKRDIAFSVGLNKVFQQQEKYGYDVDCMQSVYIQRSPELFEPSVTDLRISIATDVCKNFLSTLGCIIQESPDNCDLNIHFQRHNTKKDNSVKHALCGVVSASGRKGFVDPSEFRDKRSLQMLLLAQHKYGIRFSLNLRSLLLCQELGEASVKFELLQVKLSKPIVINIDNYVSCSSKGISFILYNYARIVSMCERFDENVSHSTYPVLSNLHNIDCELLSEDLEWEIFFCYILRFPSVINDCVKDIKNGLFNPHYLCNFLSGLVGVFSVYYKNVRILAMNRGQTSDLIHARIYLIKAIEIVLENSFALLDITPITRM</sequence>
<accession>A0A6M2DH40</accession>
<protein>
    <submittedName>
        <fullName evidence="2">Putative dalr anticodon-binding domain-containing protein 3 isoform x1</fullName>
    </submittedName>
</protein>
<dbReference type="GO" id="GO:0106217">
    <property type="term" value="P:tRNA C3-cytosine methylation"/>
    <property type="evidence" value="ECO:0007669"/>
    <property type="project" value="TreeGrafter"/>
</dbReference>
<dbReference type="Pfam" id="PF05746">
    <property type="entry name" value="DALR_1"/>
    <property type="match status" value="1"/>
</dbReference>
<dbReference type="InterPro" id="IPR008909">
    <property type="entry name" value="DALR_anticod-bd"/>
</dbReference>
<name>A0A6M2DH40_XENCH</name>
<dbReference type="SMART" id="SM00836">
    <property type="entry name" value="DALR_1"/>
    <property type="match status" value="1"/>
</dbReference>
<dbReference type="GO" id="GO:0000049">
    <property type="term" value="F:tRNA binding"/>
    <property type="evidence" value="ECO:0007669"/>
    <property type="project" value="TreeGrafter"/>
</dbReference>
<dbReference type="GO" id="GO:0006420">
    <property type="term" value="P:arginyl-tRNA aminoacylation"/>
    <property type="evidence" value="ECO:0007669"/>
    <property type="project" value="InterPro"/>
</dbReference>
<dbReference type="PANTHER" id="PTHR16043:SF1">
    <property type="entry name" value="DALR ANTICODON-BINDING DOMAIN-CONTAINING PROTEIN 3"/>
    <property type="match status" value="1"/>
</dbReference>
<dbReference type="InterPro" id="IPR009080">
    <property type="entry name" value="tRNAsynth_Ia_anticodon-bd"/>
</dbReference>
<dbReference type="GO" id="GO:0004814">
    <property type="term" value="F:arginine-tRNA ligase activity"/>
    <property type="evidence" value="ECO:0007669"/>
    <property type="project" value="InterPro"/>
</dbReference>
<evidence type="ECO:0000259" key="1">
    <source>
        <dbReference type="SMART" id="SM00836"/>
    </source>
</evidence>
<dbReference type="InterPro" id="IPR037380">
    <property type="entry name" value="DALRD3"/>
</dbReference>
<organism evidence="2">
    <name type="scientific">Xenopsylla cheopis</name>
    <name type="common">Oriental rat flea</name>
    <name type="synonym">Pulex cheopis</name>
    <dbReference type="NCBI Taxonomy" id="163159"/>
    <lineage>
        <taxon>Eukaryota</taxon>
        <taxon>Metazoa</taxon>
        <taxon>Ecdysozoa</taxon>
        <taxon>Arthropoda</taxon>
        <taxon>Hexapoda</taxon>
        <taxon>Insecta</taxon>
        <taxon>Pterygota</taxon>
        <taxon>Neoptera</taxon>
        <taxon>Endopterygota</taxon>
        <taxon>Siphonaptera</taxon>
        <taxon>Pulicidae</taxon>
        <taxon>Xenopsyllinae</taxon>
        <taxon>Xenopsylla</taxon>
    </lineage>
</organism>
<dbReference type="PANTHER" id="PTHR16043">
    <property type="entry name" value="DALRD3 PROTEIN"/>
    <property type="match status" value="1"/>
</dbReference>